<evidence type="ECO:0000256" key="1">
    <source>
        <dbReference type="SAM" id="MobiDB-lite"/>
    </source>
</evidence>
<protein>
    <submittedName>
        <fullName evidence="2">Sporulation-specific protein 19</fullName>
    </submittedName>
</protein>
<keyword evidence="3" id="KW-1185">Reference proteome</keyword>
<gene>
    <name evidence="2" type="ORF">RNJ44_04132</name>
</gene>
<feature type="compositionally biased region" description="Acidic residues" evidence="1">
    <location>
        <begin position="197"/>
        <end position="206"/>
    </location>
</feature>
<organism evidence="2 3">
    <name type="scientific">Nakaseomyces bracarensis</name>
    <dbReference type="NCBI Taxonomy" id="273131"/>
    <lineage>
        <taxon>Eukaryota</taxon>
        <taxon>Fungi</taxon>
        <taxon>Dikarya</taxon>
        <taxon>Ascomycota</taxon>
        <taxon>Saccharomycotina</taxon>
        <taxon>Saccharomycetes</taxon>
        <taxon>Saccharomycetales</taxon>
        <taxon>Saccharomycetaceae</taxon>
        <taxon>Nakaseomyces</taxon>
    </lineage>
</organism>
<accession>A0ABR4NUD6</accession>
<feature type="region of interest" description="Disordered" evidence="1">
    <location>
        <begin position="95"/>
        <end position="148"/>
    </location>
</feature>
<comment type="caution">
    <text evidence="2">The sequence shown here is derived from an EMBL/GenBank/DDBJ whole genome shotgun (WGS) entry which is preliminary data.</text>
</comment>
<feature type="compositionally biased region" description="Basic and acidic residues" evidence="1">
    <location>
        <begin position="107"/>
        <end position="133"/>
    </location>
</feature>
<name>A0ABR4NUD6_9SACH</name>
<feature type="compositionally biased region" description="Acidic residues" evidence="1">
    <location>
        <begin position="226"/>
        <end position="236"/>
    </location>
</feature>
<dbReference type="EMBL" id="JBEVYD010000005">
    <property type="protein sequence ID" value="KAL3232216.1"/>
    <property type="molecule type" value="Genomic_DNA"/>
</dbReference>
<evidence type="ECO:0000313" key="3">
    <source>
        <dbReference type="Proteomes" id="UP001623330"/>
    </source>
</evidence>
<feature type="region of interest" description="Disordered" evidence="1">
    <location>
        <begin position="164"/>
        <end position="242"/>
    </location>
</feature>
<dbReference type="Proteomes" id="UP001623330">
    <property type="component" value="Unassembled WGS sequence"/>
</dbReference>
<reference evidence="2 3" key="1">
    <citation type="submission" date="2024-05" db="EMBL/GenBank/DDBJ databases">
        <title>Long read based assembly of the Candida bracarensis genome reveals expanded adhesin content.</title>
        <authorList>
            <person name="Marcet-Houben M."/>
            <person name="Ksiezopolska E."/>
            <person name="Gabaldon T."/>
        </authorList>
    </citation>
    <scope>NUCLEOTIDE SEQUENCE [LARGE SCALE GENOMIC DNA]</scope>
    <source>
        <strain evidence="2 3">CBM6</strain>
    </source>
</reference>
<sequence length="265" mass="29737">MKSILLSGSLLASYAFGEQFKVYLSTEDIGGDSVRTGTENNPLVIHIDKQSASPSLLDTLSHSSNIIFADLPNIPEFVKTSANRLEHQMISSTTWRNKDSYDEDDKYEDHEDENGTDHDDKGKEESKSKDSGKDKHKTKTSYTVTSTSTVTTTLPIVSKSTTLETKTKFSSSVTSTPTDLPLEEDKEEQTKEKESDESLDEEFDDEDIKREKGHKGKPVYQKPEDNEPSIPEENEQNYENKGGKTYHPEWIFCTAILSISILAIL</sequence>
<evidence type="ECO:0000313" key="2">
    <source>
        <dbReference type="EMBL" id="KAL3232216.1"/>
    </source>
</evidence>
<proteinExistence type="predicted"/>
<feature type="compositionally biased region" description="Low complexity" evidence="1">
    <location>
        <begin position="168"/>
        <end position="178"/>
    </location>
</feature>